<sequence length="93" mass="10403">MWSSTVSGIGWEPGAGREMAGFRAGDLDKYEWRYSESADGEATEEEGSFRGGVAGGSWIFSFLLPNGKRAMGKEEESCRKDYISNSFFFFFSR</sequence>
<protein>
    <submittedName>
        <fullName evidence="1">Uncharacterized protein</fullName>
    </submittedName>
</protein>
<gene>
    <name evidence="1" type="ORF">QG37_06957</name>
</gene>
<dbReference type="AlphaFoldDB" id="A0A0L0NRM1"/>
<comment type="caution">
    <text evidence="1">The sequence shown here is derived from an EMBL/GenBank/DDBJ whole genome shotgun (WGS) entry which is preliminary data.</text>
</comment>
<dbReference type="Proteomes" id="UP000037122">
    <property type="component" value="Unassembled WGS sequence"/>
</dbReference>
<proteinExistence type="predicted"/>
<organism evidence="1 2">
    <name type="scientific">Candidozyma auris</name>
    <name type="common">Yeast</name>
    <name type="synonym">Candida auris</name>
    <dbReference type="NCBI Taxonomy" id="498019"/>
    <lineage>
        <taxon>Eukaryota</taxon>
        <taxon>Fungi</taxon>
        <taxon>Dikarya</taxon>
        <taxon>Ascomycota</taxon>
        <taxon>Saccharomycotina</taxon>
        <taxon>Pichiomycetes</taxon>
        <taxon>Metschnikowiaceae</taxon>
        <taxon>Candidozyma</taxon>
    </lineage>
</organism>
<name>A0A0L0NRM1_CANAR</name>
<evidence type="ECO:0000313" key="1">
    <source>
        <dbReference type="EMBL" id="KND96659.1"/>
    </source>
</evidence>
<reference evidence="2" key="1">
    <citation type="journal article" date="2015" name="BMC Genomics">
        <title>Draft genome of a commonly misdiagnosed multidrug resistant pathogen Candida auris.</title>
        <authorList>
            <person name="Chatterjee S."/>
            <person name="Alampalli S.V."/>
            <person name="Nageshan R.K."/>
            <person name="Chettiar S.T."/>
            <person name="Joshi S."/>
            <person name="Tatu U.S."/>
        </authorList>
    </citation>
    <scope>NUCLEOTIDE SEQUENCE [LARGE SCALE GENOMIC DNA]</scope>
    <source>
        <strain evidence="2">6684</strain>
    </source>
</reference>
<accession>A0A0L0NRM1</accession>
<dbReference type="EMBL" id="LGST01000051">
    <property type="protein sequence ID" value="KND96659.1"/>
    <property type="molecule type" value="Genomic_DNA"/>
</dbReference>
<evidence type="ECO:0000313" key="2">
    <source>
        <dbReference type="Proteomes" id="UP000037122"/>
    </source>
</evidence>
<dbReference type="VEuPathDB" id="FungiDB:QG37_06957"/>